<accession>A0AAC9PUS3</accession>
<reference evidence="3" key="1">
    <citation type="submission" date="2016-06" db="EMBL/GenBank/DDBJ databases">
        <title>Complete genome sequence of Actinoalloteichus fjordicus DSM 46855 (=ADI127-17), type strain of the new species Actinoalloteichus fjordicus.</title>
        <authorList>
            <person name="Ruckert C."/>
            <person name="Nouioui I."/>
            <person name="Willmese J."/>
            <person name="van Wezel G."/>
            <person name="Klenk H.-P."/>
            <person name="Kalinowski J."/>
            <person name="Zotchev S.B."/>
        </authorList>
    </citation>
    <scope>NUCLEOTIDE SEQUENCE [LARGE SCALE GENOMIC DNA]</scope>
    <source>
        <strain evidence="3">ADI127-7</strain>
    </source>
</reference>
<name>A0AAC9PUS3_9PSEU</name>
<proteinExistence type="predicted"/>
<dbReference type="AlphaFoldDB" id="A0AAC9PUS3"/>
<dbReference type="RefSeq" id="WP_075742639.1">
    <property type="nucleotide sequence ID" value="NZ_CP016076.1"/>
</dbReference>
<organism evidence="2 3">
    <name type="scientific">Actinoalloteichus fjordicus</name>
    <dbReference type="NCBI Taxonomy" id="1612552"/>
    <lineage>
        <taxon>Bacteria</taxon>
        <taxon>Bacillati</taxon>
        <taxon>Actinomycetota</taxon>
        <taxon>Actinomycetes</taxon>
        <taxon>Pseudonocardiales</taxon>
        <taxon>Pseudonocardiaceae</taxon>
        <taxon>Actinoalloteichus</taxon>
    </lineage>
</organism>
<evidence type="ECO:0000256" key="1">
    <source>
        <dbReference type="SAM" id="MobiDB-lite"/>
    </source>
</evidence>
<feature type="region of interest" description="Disordered" evidence="1">
    <location>
        <begin position="103"/>
        <end position="174"/>
    </location>
</feature>
<protein>
    <submittedName>
        <fullName evidence="2">Uncharacterized protein</fullName>
    </submittedName>
</protein>
<sequence length="197" mass="21043">MSATEKALRHAVLARLTMLDEAAEREDVDILAPLARAELQRLADGWRLLLTVHQPDEDGRCRACPSGWRRRRWPCKVWLLAHRHLIGDGDTHGKRRRPLSRTFARAAGRETAAAGNETTGRGAPNEPNHGAPGIAEVGGTTVPPVEADRTVAADAASASAGDTAHGSLSAAAAGPIHRAKVVERTSPLIRRLSPHGP</sequence>
<keyword evidence="3" id="KW-1185">Reference proteome</keyword>
<dbReference type="Proteomes" id="UP000185511">
    <property type="component" value="Chromosome"/>
</dbReference>
<gene>
    <name evidence="2" type="ORF">UA74_26255</name>
</gene>
<dbReference type="EMBL" id="CP016076">
    <property type="protein sequence ID" value="APU17256.1"/>
    <property type="molecule type" value="Genomic_DNA"/>
</dbReference>
<dbReference type="KEGG" id="acad:UA74_26255"/>
<feature type="compositionally biased region" description="Low complexity" evidence="1">
    <location>
        <begin position="152"/>
        <end position="164"/>
    </location>
</feature>
<feature type="compositionally biased region" description="Low complexity" evidence="1">
    <location>
        <begin position="103"/>
        <end position="123"/>
    </location>
</feature>
<evidence type="ECO:0000313" key="3">
    <source>
        <dbReference type="Proteomes" id="UP000185511"/>
    </source>
</evidence>
<evidence type="ECO:0000313" key="2">
    <source>
        <dbReference type="EMBL" id="APU17256.1"/>
    </source>
</evidence>